<accession>A0A200QMS2</accession>
<dbReference type="FunCoup" id="A0A200QMS2">
    <property type="interactions" value="1776"/>
</dbReference>
<dbReference type="Gene3D" id="3.40.720.10">
    <property type="entry name" value="Alkaline Phosphatase, subunit A"/>
    <property type="match status" value="1"/>
</dbReference>
<dbReference type="InParanoid" id="A0A200QMS2"/>
<dbReference type="InterPro" id="IPR017850">
    <property type="entry name" value="Alkaline_phosphatase_core_sf"/>
</dbReference>
<protein>
    <submittedName>
        <fullName evidence="1">Uncharacterized protein</fullName>
    </submittedName>
</protein>
<proteinExistence type="predicted"/>
<name>A0A200QMS2_MACCD</name>
<dbReference type="Proteomes" id="UP000195402">
    <property type="component" value="Unassembled WGS sequence"/>
</dbReference>
<evidence type="ECO:0000313" key="1">
    <source>
        <dbReference type="EMBL" id="OVA11721.1"/>
    </source>
</evidence>
<dbReference type="OMA" id="IRHHHPM"/>
<dbReference type="PANTHER" id="PTHR35506:SF1">
    <property type="entry name" value="OS02G0135600 PROTEIN"/>
    <property type="match status" value="1"/>
</dbReference>
<dbReference type="OrthoDB" id="1891406at2759"/>
<keyword evidence="2" id="KW-1185">Reference proteome</keyword>
<gene>
    <name evidence="1" type="ORF">BVC80_41g5</name>
</gene>
<comment type="caution">
    <text evidence="1">The sequence shown here is derived from an EMBL/GenBank/DDBJ whole genome shotgun (WGS) entry which is preliminary data.</text>
</comment>
<dbReference type="STRING" id="56857.A0A200QMS2"/>
<evidence type="ECO:0000313" key="2">
    <source>
        <dbReference type="Proteomes" id="UP000195402"/>
    </source>
</evidence>
<reference evidence="1 2" key="1">
    <citation type="journal article" date="2017" name="Mol. Plant">
        <title>The Genome of Medicinal Plant Macleaya cordata Provides New Insights into Benzylisoquinoline Alkaloids Metabolism.</title>
        <authorList>
            <person name="Liu X."/>
            <person name="Liu Y."/>
            <person name="Huang P."/>
            <person name="Ma Y."/>
            <person name="Qing Z."/>
            <person name="Tang Q."/>
            <person name="Cao H."/>
            <person name="Cheng P."/>
            <person name="Zheng Y."/>
            <person name="Yuan Z."/>
            <person name="Zhou Y."/>
            <person name="Liu J."/>
            <person name="Tang Z."/>
            <person name="Zhuo Y."/>
            <person name="Zhang Y."/>
            <person name="Yu L."/>
            <person name="Huang J."/>
            <person name="Yang P."/>
            <person name="Peng Q."/>
            <person name="Zhang J."/>
            <person name="Jiang W."/>
            <person name="Zhang Z."/>
            <person name="Lin K."/>
            <person name="Ro D.K."/>
            <person name="Chen X."/>
            <person name="Xiong X."/>
            <person name="Shang Y."/>
            <person name="Huang S."/>
            <person name="Zeng J."/>
        </authorList>
    </citation>
    <scope>NUCLEOTIDE SEQUENCE [LARGE SCALE GENOMIC DNA]</scope>
    <source>
        <strain evidence="2">cv. BLH2017</strain>
        <tissue evidence="1">Root</tissue>
    </source>
</reference>
<organism evidence="1 2">
    <name type="scientific">Macleaya cordata</name>
    <name type="common">Five-seeded plume-poppy</name>
    <name type="synonym">Bocconia cordata</name>
    <dbReference type="NCBI Taxonomy" id="56857"/>
    <lineage>
        <taxon>Eukaryota</taxon>
        <taxon>Viridiplantae</taxon>
        <taxon>Streptophyta</taxon>
        <taxon>Embryophyta</taxon>
        <taxon>Tracheophyta</taxon>
        <taxon>Spermatophyta</taxon>
        <taxon>Magnoliopsida</taxon>
        <taxon>Ranunculales</taxon>
        <taxon>Papaveraceae</taxon>
        <taxon>Papaveroideae</taxon>
        <taxon>Macleaya</taxon>
    </lineage>
</organism>
<dbReference type="EMBL" id="MVGT01001547">
    <property type="protein sequence ID" value="OVA11721.1"/>
    <property type="molecule type" value="Genomic_DNA"/>
</dbReference>
<dbReference type="PANTHER" id="PTHR35506">
    <property type="entry name" value="OS02G0135600 PROTEIN"/>
    <property type="match status" value="1"/>
</dbReference>
<dbReference type="AlphaFoldDB" id="A0A200QMS2"/>
<sequence length="317" mass="35010">MADKASRALVLYGDGLVGQISSSHIHLHDLASRGTCGFLSLTDQPSHADSEDERVVRELAQLLDAYDAYVTRNGENSAALECAEKSTISTISERFMGLRAAILTTNSSVKSFGRYLGFTVLEFDELTKNNHSANEPPACELLKLLGFEEGKTLDTGEFDLVFVHIGRGEANILKNETIGNEVEWVNALVGGILQIAQPGSEIGSRLHFSVVMSYGGLVEDEDTSLLQLISQKETNSDLSLLVPRQSYTMKGANLVNNTRHHCPMLITQWQEAVTRKDRAERFSFHEFKEHGGNLAIPADRFLHEVAFKLWKAPKYGA</sequence>